<gene>
    <name evidence="2 3" type="primary">LOC106459975</name>
</gene>
<dbReference type="RefSeq" id="XP_022242275.1">
    <property type="nucleotide sequence ID" value="XM_022386567.1"/>
</dbReference>
<dbReference type="PANTHER" id="PTHR11440">
    <property type="entry name" value="LECITHIN-CHOLESTEROL ACYLTRANSFERASE-RELATED"/>
    <property type="match status" value="1"/>
</dbReference>
<dbReference type="GeneID" id="106459975"/>
<dbReference type="Gene3D" id="3.40.50.1820">
    <property type="entry name" value="alpha/beta hydrolase"/>
    <property type="match status" value="2"/>
</dbReference>
<proteinExistence type="predicted"/>
<accession>A0ABM1SF70</accession>
<dbReference type="RefSeq" id="XP_022242274.1">
    <property type="nucleotide sequence ID" value="XM_022386566.1"/>
</dbReference>
<dbReference type="InterPro" id="IPR003386">
    <property type="entry name" value="LACT/PDAT_acylTrfase"/>
</dbReference>
<dbReference type="Pfam" id="PF02450">
    <property type="entry name" value="LCAT"/>
    <property type="match status" value="1"/>
</dbReference>
<evidence type="ECO:0000313" key="1">
    <source>
        <dbReference type="Proteomes" id="UP000694941"/>
    </source>
</evidence>
<dbReference type="SUPFAM" id="SSF53474">
    <property type="entry name" value="alpha/beta-Hydrolases"/>
    <property type="match status" value="1"/>
</dbReference>
<sequence length="460" mass="52684">MFRLRNFLFYYTIIFSATARKNLLGSVRLRVRVSKVSTKLLMLIFTLNLFTVFGNSSCMEKTQPEDIDYIENGPNEQISNKVTPIILVPGDGGSQVQAKLNKPETVLYYCDKKTTEYFTLWLNLELLIPYLLNCWVDNMRLVYNNHTRTTTNSPGVDIIIPGFGNTVSVEWLHPSHVSPSAYFTNIVEYVLPLGYSRGVNIQGAPYDFRKAPNELQDYLKNVTNMLENTYYKTGNKKVLLICHSLGCPVMLYMLNKQSQTWKDKHVKGLVSLGAPWGGVVKALKAFASGENLGIFLVKPLTVRQEQRSCPSLAFLTPSDRFWSKSEVLVYTAKKNYTVGDYYEFFQDINFPTGWEMWKDTHNLTYDLEPPGVEVHCLHGSNVDTMESFSYAKDDFPDGQPTINYGNGDGTVNLRSLFGCLRWKRKQKHKVYHKVFMNMDHMDILHDPAVLEYIKNLIIEA</sequence>
<evidence type="ECO:0000313" key="2">
    <source>
        <dbReference type="RefSeq" id="XP_022242274.1"/>
    </source>
</evidence>
<dbReference type="Proteomes" id="UP000694941">
    <property type="component" value="Unplaced"/>
</dbReference>
<organism evidence="1 3">
    <name type="scientific">Limulus polyphemus</name>
    <name type="common">Atlantic horseshoe crab</name>
    <dbReference type="NCBI Taxonomy" id="6850"/>
    <lineage>
        <taxon>Eukaryota</taxon>
        <taxon>Metazoa</taxon>
        <taxon>Ecdysozoa</taxon>
        <taxon>Arthropoda</taxon>
        <taxon>Chelicerata</taxon>
        <taxon>Merostomata</taxon>
        <taxon>Xiphosura</taxon>
        <taxon>Limulidae</taxon>
        <taxon>Limulus</taxon>
    </lineage>
</organism>
<name>A0ABM1SF70_LIMPO</name>
<keyword evidence="1" id="KW-1185">Reference proteome</keyword>
<protein>
    <submittedName>
        <fullName evidence="2 3">Group XV phospholipase A2-like</fullName>
    </submittedName>
</protein>
<dbReference type="InterPro" id="IPR029058">
    <property type="entry name" value="AB_hydrolase_fold"/>
</dbReference>
<reference evidence="2 3" key="1">
    <citation type="submission" date="2025-05" db="UniProtKB">
        <authorList>
            <consortium name="RefSeq"/>
        </authorList>
    </citation>
    <scope>IDENTIFICATION</scope>
    <source>
        <tissue evidence="2 3">Muscle</tissue>
    </source>
</reference>
<evidence type="ECO:0000313" key="3">
    <source>
        <dbReference type="RefSeq" id="XP_022242275.1"/>
    </source>
</evidence>